<dbReference type="Proteomes" id="UP001158045">
    <property type="component" value="Unassembled WGS sequence"/>
</dbReference>
<dbReference type="InterPro" id="IPR039564">
    <property type="entry name" value="Peptidase_C39-like"/>
</dbReference>
<keyword evidence="1" id="KW-0732">Signal</keyword>
<dbReference type="RefSeq" id="WP_281095575.1">
    <property type="nucleotide sequence ID" value="NZ_JARYZI010000015.1"/>
</dbReference>
<dbReference type="Gene3D" id="3.90.70.10">
    <property type="entry name" value="Cysteine proteinases"/>
    <property type="match status" value="1"/>
</dbReference>
<comment type="caution">
    <text evidence="3">The sequence shown here is derived from an EMBL/GenBank/DDBJ whole genome shotgun (WGS) entry which is preliminary data.</text>
</comment>
<evidence type="ECO:0000313" key="4">
    <source>
        <dbReference type="Proteomes" id="UP001158045"/>
    </source>
</evidence>
<name>A0ABT6NGX4_9FIRM</name>
<sequence>MKKNWTRFALLLTAILLLGFFTGCSTVDTPTATTETVLIADSTAETEIADEINKVHLDKIKASLSKWGLGQNLISYVGNNRNYEWYIDQAHTGLHSDANCGPASVAMAARWANQDTTATAEVARDAYRSSGGWWYSDDINNALDLFNIDYEVIQIDDLYDLRAIIDSGSIAIINNSMGYIPENTDEAARVNRFYSFDSGHYLIIKGYLLVDNYTYFEVYDPNNWDFTYSDETPKGKDRYYEATVLMNSIENWYPYAVVIKSVIE</sequence>
<dbReference type="Pfam" id="PF13529">
    <property type="entry name" value="Peptidase_C39_2"/>
    <property type="match status" value="1"/>
</dbReference>
<dbReference type="PROSITE" id="PS51257">
    <property type="entry name" value="PROKAR_LIPOPROTEIN"/>
    <property type="match status" value="1"/>
</dbReference>
<gene>
    <name evidence="3" type="ORF">QE109_16090</name>
</gene>
<protein>
    <submittedName>
        <fullName evidence="3">C39 family peptidase</fullName>
    </submittedName>
</protein>
<reference evidence="3 4" key="1">
    <citation type="submission" date="2023-04" db="EMBL/GenBank/DDBJ databases">
        <title>Fusibacter bizertensis strain WBS, isolated from littoral bottom sediments of the Arctic seas - biochemical and genomic analysis.</title>
        <authorList>
            <person name="Brioukhanov A.L."/>
        </authorList>
    </citation>
    <scope>NUCLEOTIDE SEQUENCE [LARGE SCALE GENOMIC DNA]</scope>
    <source>
        <strain evidence="3 4">WBS</strain>
    </source>
</reference>
<evidence type="ECO:0000256" key="1">
    <source>
        <dbReference type="SAM" id="SignalP"/>
    </source>
</evidence>
<feature type="signal peptide" evidence="1">
    <location>
        <begin position="1"/>
        <end position="25"/>
    </location>
</feature>
<keyword evidence="4" id="KW-1185">Reference proteome</keyword>
<feature type="chain" id="PRO_5046196703" evidence="1">
    <location>
        <begin position="26"/>
        <end position="264"/>
    </location>
</feature>
<accession>A0ABT6NGX4</accession>
<organism evidence="3 4">
    <name type="scientific">Fusibacter bizertensis</name>
    <dbReference type="NCBI Taxonomy" id="1488331"/>
    <lineage>
        <taxon>Bacteria</taxon>
        <taxon>Bacillati</taxon>
        <taxon>Bacillota</taxon>
        <taxon>Clostridia</taxon>
        <taxon>Eubacteriales</taxon>
        <taxon>Eubacteriales Family XII. Incertae Sedis</taxon>
        <taxon>Fusibacter</taxon>
    </lineage>
</organism>
<evidence type="ECO:0000259" key="2">
    <source>
        <dbReference type="Pfam" id="PF13529"/>
    </source>
</evidence>
<feature type="domain" description="Peptidase C39-like" evidence="2">
    <location>
        <begin position="96"/>
        <end position="222"/>
    </location>
</feature>
<evidence type="ECO:0000313" key="3">
    <source>
        <dbReference type="EMBL" id="MDH8679679.1"/>
    </source>
</evidence>
<dbReference type="EMBL" id="JARYZI010000015">
    <property type="protein sequence ID" value="MDH8679679.1"/>
    <property type="molecule type" value="Genomic_DNA"/>
</dbReference>
<proteinExistence type="predicted"/>